<dbReference type="Gramene" id="PVH61320">
    <property type="protein sequence ID" value="PVH61320"/>
    <property type="gene ID" value="PAHAL_3G010000"/>
</dbReference>
<sequence length="118" mass="12546">MDFLGVPRSNKQKQAHARMVLDMEKDKCPEAASQAQVCDCEASAGAFWHGSGIFAVNVHGVTHGSCALAWPPPHLAFALLGSPWWKVCLFSNGNAACCVLFGSVKQIVVGLLCSLCLS</sequence>
<proteinExistence type="predicted"/>
<name>A0A2T8KGL2_9POAL</name>
<reference evidence="1" key="1">
    <citation type="submission" date="2018-04" db="EMBL/GenBank/DDBJ databases">
        <title>WGS assembly of Panicum hallii.</title>
        <authorList>
            <person name="Lovell J."/>
            <person name="Jenkins J."/>
            <person name="Lowry D."/>
            <person name="Mamidi S."/>
            <person name="Sreedasyam A."/>
            <person name="Weng X."/>
            <person name="Barry K."/>
            <person name="Bonette J."/>
            <person name="Campitelli B."/>
            <person name="Daum C."/>
            <person name="Gordon S."/>
            <person name="Gould B."/>
            <person name="Lipzen A."/>
            <person name="Macqueen A."/>
            <person name="Palacio-Mejia J."/>
            <person name="Plott C."/>
            <person name="Shakirov E."/>
            <person name="Shu S."/>
            <person name="Yoshinaga Y."/>
            <person name="Zane M."/>
            <person name="Rokhsar D."/>
            <person name="Grimwood J."/>
            <person name="Schmutz J."/>
            <person name="Juenger T."/>
        </authorList>
    </citation>
    <scope>NUCLEOTIDE SEQUENCE [LARGE SCALE GENOMIC DNA]</scope>
    <source>
        <strain evidence="1">FIL2</strain>
    </source>
</reference>
<dbReference type="EMBL" id="CM008048">
    <property type="protein sequence ID" value="PVH61320.1"/>
    <property type="molecule type" value="Genomic_DNA"/>
</dbReference>
<organism evidence="1">
    <name type="scientific">Panicum hallii</name>
    <dbReference type="NCBI Taxonomy" id="206008"/>
    <lineage>
        <taxon>Eukaryota</taxon>
        <taxon>Viridiplantae</taxon>
        <taxon>Streptophyta</taxon>
        <taxon>Embryophyta</taxon>
        <taxon>Tracheophyta</taxon>
        <taxon>Spermatophyta</taxon>
        <taxon>Magnoliopsida</taxon>
        <taxon>Liliopsida</taxon>
        <taxon>Poales</taxon>
        <taxon>Poaceae</taxon>
        <taxon>PACMAD clade</taxon>
        <taxon>Panicoideae</taxon>
        <taxon>Panicodae</taxon>
        <taxon>Paniceae</taxon>
        <taxon>Panicinae</taxon>
        <taxon>Panicum</taxon>
        <taxon>Panicum sect. Panicum</taxon>
    </lineage>
</organism>
<accession>A0A2T8KGL2</accession>
<dbReference type="AlphaFoldDB" id="A0A2T8KGL2"/>
<protein>
    <submittedName>
        <fullName evidence="1">Uncharacterized protein</fullName>
    </submittedName>
</protein>
<evidence type="ECO:0000313" key="1">
    <source>
        <dbReference type="EMBL" id="PVH61320.1"/>
    </source>
</evidence>
<dbReference type="Proteomes" id="UP000243499">
    <property type="component" value="Chromosome 3"/>
</dbReference>
<gene>
    <name evidence="1" type="ORF">PAHAL_3G010000</name>
</gene>